<protein>
    <recommendedName>
        <fullName evidence="9">Cobalamin biosynthesis protein CobD</fullName>
    </recommendedName>
</protein>
<keyword evidence="5 9" id="KW-0169">Cobalamin biosynthesis</keyword>
<comment type="similarity">
    <text evidence="3 9">Belongs to the CobD/CbiB family.</text>
</comment>
<proteinExistence type="inferred from homology"/>
<dbReference type="NCBIfam" id="TIGR00380">
    <property type="entry name" value="cobal_cbiB"/>
    <property type="match status" value="1"/>
</dbReference>
<evidence type="ECO:0000256" key="6">
    <source>
        <dbReference type="ARBA" id="ARBA00022692"/>
    </source>
</evidence>
<evidence type="ECO:0000256" key="8">
    <source>
        <dbReference type="ARBA" id="ARBA00023136"/>
    </source>
</evidence>
<dbReference type="PANTHER" id="PTHR34308:SF1">
    <property type="entry name" value="COBALAMIN BIOSYNTHESIS PROTEIN CBIB"/>
    <property type="match status" value="1"/>
</dbReference>
<comment type="subcellular location">
    <subcellularLocation>
        <location evidence="1 9">Cell membrane</location>
        <topology evidence="1 9">Multi-pass membrane protein</topology>
    </subcellularLocation>
</comment>
<gene>
    <name evidence="10" type="primary">cbiB</name>
    <name evidence="9" type="synonym">cobD</name>
    <name evidence="10" type="ORF">HLPR_10430</name>
</gene>
<evidence type="ECO:0000313" key="11">
    <source>
        <dbReference type="Proteomes" id="UP001321786"/>
    </source>
</evidence>
<feature type="transmembrane region" description="Helical" evidence="9">
    <location>
        <begin position="209"/>
        <end position="229"/>
    </location>
</feature>
<comment type="function">
    <text evidence="9">Converts cobyric acid to cobinamide by the addition of aminopropanol on the F carboxylic group.</text>
</comment>
<reference evidence="10 11" key="1">
    <citation type="submission" date="2023-08" db="EMBL/GenBank/DDBJ databases">
        <title>Helicovermis profunda gen. nov., sp. nov., a novel mesophilic, fermentative bacterium within the Bacillota from a deep-sea hydrothermal vent chimney.</title>
        <authorList>
            <person name="Miyazaki U."/>
            <person name="Mizutani D."/>
            <person name="Hashimoto Y."/>
            <person name="Tame A."/>
            <person name="Sawayama S."/>
            <person name="Miyazaki J."/>
            <person name="Takai K."/>
            <person name="Nakagawa S."/>
        </authorList>
    </citation>
    <scope>NUCLEOTIDE SEQUENCE [LARGE SCALE GENOMIC DNA]</scope>
    <source>
        <strain evidence="10 11">S502</strain>
    </source>
</reference>
<dbReference type="NCBIfam" id="NF002281">
    <property type="entry name" value="PRK01209.2-5"/>
    <property type="match status" value="1"/>
</dbReference>
<sequence>MIFLNVSIVAVAIAYNLDQLFGDPYWFPHPVRFIGKYINFLEKKLNLDKYNKKFTGLVLLLIVMTTVYILIFWILKISSFNSIFKLIIESFIIYTIFATKCLSLEGKKIAIALKENNTEKARQLISYLVSRDTENMNEKDIVKATVETLTENIVDGIVSPIFFLAIGGAPLAYLYKSVNTLDSMVGYKNKKYIDFGWASARFDDLLNYIPARLGALLVVLSAFILRLNYKNSFKIMLRDRFNHSSPNSAYPESAAAGALDIELGGKASYFGKVENKPTMGDDNKTPNYRDIENSVYLVNLVSIISIVLLIIFRVVFF</sequence>
<evidence type="ECO:0000313" key="10">
    <source>
        <dbReference type="EMBL" id="BEP28712.1"/>
    </source>
</evidence>
<dbReference type="InterPro" id="IPR004485">
    <property type="entry name" value="Cobalamin_biosynth_CobD/CbiB"/>
</dbReference>
<accession>A0AAU9EDJ7</accession>
<keyword evidence="8 9" id="KW-0472">Membrane</keyword>
<evidence type="ECO:0000256" key="2">
    <source>
        <dbReference type="ARBA" id="ARBA00004953"/>
    </source>
</evidence>
<evidence type="ECO:0000256" key="5">
    <source>
        <dbReference type="ARBA" id="ARBA00022573"/>
    </source>
</evidence>
<dbReference type="PANTHER" id="PTHR34308">
    <property type="entry name" value="COBALAMIN BIOSYNTHESIS PROTEIN CBIB"/>
    <property type="match status" value="1"/>
</dbReference>
<evidence type="ECO:0000256" key="3">
    <source>
        <dbReference type="ARBA" id="ARBA00006263"/>
    </source>
</evidence>
<comment type="pathway">
    <text evidence="2 9">Cofactor biosynthesis; adenosylcobalamin biosynthesis.</text>
</comment>
<dbReference type="HAMAP" id="MF_00024">
    <property type="entry name" value="CobD_CbiB"/>
    <property type="match status" value="1"/>
</dbReference>
<feature type="transmembrane region" description="Helical" evidence="9">
    <location>
        <begin position="54"/>
        <end position="74"/>
    </location>
</feature>
<feature type="transmembrane region" description="Helical" evidence="9">
    <location>
        <begin position="294"/>
        <end position="316"/>
    </location>
</feature>
<dbReference type="GO" id="GO:0015420">
    <property type="term" value="F:ABC-type vitamin B12 transporter activity"/>
    <property type="evidence" value="ECO:0007669"/>
    <property type="project" value="UniProtKB-UniRule"/>
</dbReference>
<dbReference type="RefSeq" id="WP_338537018.1">
    <property type="nucleotide sequence ID" value="NZ_AP028654.1"/>
</dbReference>
<feature type="transmembrane region" description="Helical" evidence="9">
    <location>
        <begin position="80"/>
        <end position="99"/>
    </location>
</feature>
<evidence type="ECO:0000256" key="9">
    <source>
        <dbReference type="HAMAP-Rule" id="MF_00024"/>
    </source>
</evidence>
<dbReference type="AlphaFoldDB" id="A0AAU9EDJ7"/>
<dbReference type="GO" id="GO:0005886">
    <property type="term" value="C:plasma membrane"/>
    <property type="evidence" value="ECO:0007669"/>
    <property type="project" value="UniProtKB-SubCell"/>
</dbReference>
<dbReference type="EMBL" id="AP028654">
    <property type="protein sequence ID" value="BEP28712.1"/>
    <property type="molecule type" value="Genomic_DNA"/>
</dbReference>
<dbReference type="KEGG" id="hprf:HLPR_10430"/>
<evidence type="ECO:0000256" key="1">
    <source>
        <dbReference type="ARBA" id="ARBA00004651"/>
    </source>
</evidence>
<dbReference type="GO" id="GO:0009236">
    <property type="term" value="P:cobalamin biosynthetic process"/>
    <property type="evidence" value="ECO:0007669"/>
    <property type="project" value="UniProtKB-UniRule"/>
</dbReference>
<name>A0AAU9EDJ7_9FIRM</name>
<dbReference type="GO" id="GO:0048472">
    <property type="term" value="F:threonine-phosphate decarboxylase activity"/>
    <property type="evidence" value="ECO:0007669"/>
    <property type="project" value="InterPro"/>
</dbReference>
<keyword evidence="4 9" id="KW-1003">Cell membrane</keyword>
<dbReference type="Proteomes" id="UP001321786">
    <property type="component" value="Chromosome"/>
</dbReference>
<evidence type="ECO:0000256" key="4">
    <source>
        <dbReference type="ARBA" id="ARBA00022475"/>
    </source>
</evidence>
<organism evidence="10 11">
    <name type="scientific">Helicovermis profundi</name>
    <dbReference type="NCBI Taxonomy" id="3065157"/>
    <lineage>
        <taxon>Bacteria</taxon>
        <taxon>Bacillati</taxon>
        <taxon>Bacillota</taxon>
        <taxon>Clostridia</taxon>
        <taxon>Helicovermis</taxon>
    </lineage>
</organism>
<evidence type="ECO:0000256" key="7">
    <source>
        <dbReference type="ARBA" id="ARBA00022989"/>
    </source>
</evidence>
<keyword evidence="11" id="KW-1185">Reference proteome</keyword>
<keyword evidence="6 9" id="KW-0812">Transmembrane</keyword>
<keyword evidence="7 9" id="KW-1133">Transmembrane helix</keyword>
<feature type="transmembrane region" description="Helical" evidence="9">
    <location>
        <begin position="153"/>
        <end position="175"/>
    </location>
</feature>
<dbReference type="Pfam" id="PF03186">
    <property type="entry name" value="CobD_Cbib"/>
    <property type="match status" value="1"/>
</dbReference>